<keyword evidence="2" id="KW-1185">Reference proteome</keyword>
<accession>A0A0S2KJA3</accession>
<gene>
    <name evidence="1" type="ORF">AS203_04185</name>
</gene>
<proteinExistence type="predicted"/>
<dbReference type="Proteomes" id="UP000056252">
    <property type="component" value="Chromosome"/>
</dbReference>
<evidence type="ECO:0000313" key="2">
    <source>
        <dbReference type="Proteomes" id="UP000056252"/>
    </source>
</evidence>
<dbReference type="AlphaFoldDB" id="A0A0S2KJA3"/>
<sequence>MTVKFLIGILVCLSFLFPPLHELTKGHENADKGNSMEPFVYRGCAESLARVCEKVLEYSYASSAYI</sequence>
<dbReference type="STRING" id="76123.AS203_04185"/>
<organism evidence="1 2">
    <name type="scientific">Hoylesella enoeca</name>
    <dbReference type="NCBI Taxonomy" id="76123"/>
    <lineage>
        <taxon>Bacteria</taxon>
        <taxon>Pseudomonadati</taxon>
        <taxon>Bacteroidota</taxon>
        <taxon>Bacteroidia</taxon>
        <taxon>Bacteroidales</taxon>
        <taxon>Prevotellaceae</taxon>
        <taxon>Hoylesella</taxon>
    </lineage>
</organism>
<dbReference type="KEGG" id="peo:AS203_04185"/>
<reference evidence="2" key="1">
    <citation type="submission" date="2015-11" db="EMBL/GenBank/DDBJ databases">
        <authorList>
            <person name="Holder M.E."/>
            <person name="Ajami N.J."/>
            <person name="Petrosino J.F."/>
        </authorList>
    </citation>
    <scope>NUCLEOTIDE SEQUENCE [LARGE SCALE GENOMIC DNA]</scope>
    <source>
        <strain evidence="2">F0113</strain>
    </source>
</reference>
<protein>
    <submittedName>
        <fullName evidence="1">Uncharacterized protein</fullName>
    </submittedName>
</protein>
<dbReference type="EMBL" id="CP013195">
    <property type="protein sequence ID" value="ALO48376.1"/>
    <property type="molecule type" value="Genomic_DNA"/>
</dbReference>
<name>A0A0S2KJA3_9BACT</name>
<evidence type="ECO:0000313" key="1">
    <source>
        <dbReference type="EMBL" id="ALO48376.1"/>
    </source>
</evidence>